<protein>
    <submittedName>
        <fullName evidence="1">Uncharacterized protein</fullName>
    </submittedName>
</protein>
<sequence length="215" mass="24873">MWSPAFITSIVITSLKGPRGIWLLEDHGLRACTFSDGYLMWIYLYFLIMIIASWVLYFRMRKVANAFNGFRMAIWTIVVSTIVLVVSMVLNLTKGSNYPWGRIAIALTNMAMLNGYIWMIFGSPVIGHMFWREQTMRNFMNTLHKDSLVAQQKCSIEMSAHARGQLEHDMREIYIFGHSESFNDSVSQKEAKMIATQLDYQNLTPVFTNDSRQML</sequence>
<accession>A0ACC1IPS3</accession>
<evidence type="ECO:0000313" key="1">
    <source>
        <dbReference type="EMBL" id="KAJ1898556.1"/>
    </source>
</evidence>
<dbReference type="Proteomes" id="UP001150581">
    <property type="component" value="Unassembled WGS sequence"/>
</dbReference>
<proteinExistence type="predicted"/>
<reference evidence="1" key="1">
    <citation type="submission" date="2022-07" db="EMBL/GenBank/DDBJ databases">
        <title>Phylogenomic reconstructions and comparative analyses of Kickxellomycotina fungi.</title>
        <authorList>
            <person name="Reynolds N.K."/>
            <person name="Stajich J.E."/>
            <person name="Barry K."/>
            <person name="Grigoriev I.V."/>
            <person name="Crous P."/>
            <person name="Smith M.E."/>
        </authorList>
    </citation>
    <scope>NUCLEOTIDE SEQUENCE</scope>
    <source>
        <strain evidence="1">Benny 63K</strain>
    </source>
</reference>
<name>A0ACC1IPS3_9FUNG</name>
<comment type="caution">
    <text evidence="1">The sequence shown here is derived from an EMBL/GenBank/DDBJ whole genome shotgun (WGS) entry which is preliminary data.</text>
</comment>
<keyword evidence="2" id="KW-1185">Reference proteome</keyword>
<gene>
    <name evidence="1" type="ORF">LPJ66_002670</name>
</gene>
<dbReference type="EMBL" id="JANBPG010000228">
    <property type="protein sequence ID" value="KAJ1898556.1"/>
    <property type="molecule type" value="Genomic_DNA"/>
</dbReference>
<evidence type="ECO:0000313" key="2">
    <source>
        <dbReference type="Proteomes" id="UP001150581"/>
    </source>
</evidence>
<organism evidence="1 2">
    <name type="scientific">Kickxella alabastrina</name>
    <dbReference type="NCBI Taxonomy" id="61397"/>
    <lineage>
        <taxon>Eukaryota</taxon>
        <taxon>Fungi</taxon>
        <taxon>Fungi incertae sedis</taxon>
        <taxon>Zoopagomycota</taxon>
        <taxon>Kickxellomycotina</taxon>
        <taxon>Kickxellomycetes</taxon>
        <taxon>Kickxellales</taxon>
        <taxon>Kickxellaceae</taxon>
        <taxon>Kickxella</taxon>
    </lineage>
</organism>